<keyword evidence="1" id="KW-1133">Transmembrane helix</keyword>
<dbReference type="InParanoid" id="A0A2P6NK95"/>
<sequence length="227" mass="25139">MGFFGSAKSHGLRRGAIGLSIATTCLIIFSLAFPWFYDSQKTTNGNNETCTTLYLTGWFQIYCYNHGSCTNSLTGKDTCDGYPVKWNPTACDNYKNSFLSNGDDDYYYCQVQKFYNVGFALMLIALLTSILVAVISFISGVHSSMIRAAASMFTTVFIIIAVIAWSVGVSKNIQKYDIYSGVFHCDDNCDNFWYTSNDKYTHGPAGWYIAIIAAALGGVAQLMFQFA</sequence>
<dbReference type="EMBL" id="MDYQ01000064">
    <property type="protein sequence ID" value="PRP84374.1"/>
    <property type="molecule type" value="Genomic_DNA"/>
</dbReference>
<name>A0A2P6NK95_9EUKA</name>
<feature type="transmembrane region" description="Helical" evidence="1">
    <location>
        <begin position="16"/>
        <end position="37"/>
    </location>
</feature>
<evidence type="ECO:0000313" key="2">
    <source>
        <dbReference type="EMBL" id="PRP84374.1"/>
    </source>
</evidence>
<accession>A0A2P6NK95</accession>
<feature type="transmembrane region" description="Helical" evidence="1">
    <location>
        <begin position="114"/>
        <end position="138"/>
    </location>
</feature>
<comment type="caution">
    <text evidence="2">The sequence shown here is derived from an EMBL/GenBank/DDBJ whole genome shotgun (WGS) entry which is preliminary data.</text>
</comment>
<keyword evidence="1" id="KW-0472">Membrane</keyword>
<keyword evidence="1" id="KW-0812">Transmembrane</keyword>
<feature type="transmembrane region" description="Helical" evidence="1">
    <location>
        <begin position="145"/>
        <end position="167"/>
    </location>
</feature>
<dbReference type="Proteomes" id="UP000241769">
    <property type="component" value="Unassembled WGS sequence"/>
</dbReference>
<protein>
    <submittedName>
        <fullName evidence="2">Uncharacterized protein</fullName>
    </submittedName>
</protein>
<organism evidence="2 3">
    <name type="scientific">Planoprotostelium fungivorum</name>
    <dbReference type="NCBI Taxonomy" id="1890364"/>
    <lineage>
        <taxon>Eukaryota</taxon>
        <taxon>Amoebozoa</taxon>
        <taxon>Evosea</taxon>
        <taxon>Variosea</taxon>
        <taxon>Cavosteliida</taxon>
        <taxon>Cavosteliaceae</taxon>
        <taxon>Planoprotostelium</taxon>
    </lineage>
</organism>
<dbReference type="AlphaFoldDB" id="A0A2P6NK95"/>
<evidence type="ECO:0000313" key="3">
    <source>
        <dbReference type="Proteomes" id="UP000241769"/>
    </source>
</evidence>
<evidence type="ECO:0000256" key="1">
    <source>
        <dbReference type="SAM" id="Phobius"/>
    </source>
</evidence>
<keyword evidence="3" id="KW-1185">Reference proteome</keyword>
<feature type="transmembrane region" description="Helical" evidence="1">
    <location>
        <begin position="205"/>
        <end position="224"/>
    </location>
</feature>
<gene>
    <name evidence="2" type="ORF">PROFUN_08239</name>
</gene>
<reference evidence="2 3" key="1">
    <citation type="journal article" date="2018" name="Genome Biol. Evol.">
        <title>Multiple Roots of Fruiting Body Formation in Amoebozoa.</title>
        <authorList>
            <person name="Hillmann F."/>
            <person name="Forbes G."/>
            <person name="Novohradska S."/>
            <person name="Ferling I."/>
            <person name="Riege K."/>
            <person name="Groth M."/>
            <person name="Westermann M."/>
            <person name="Marz M."/>
            <person name="Spaller T."/>
            <person name="Winckler T."/>
            <person name="Schaap P."/>
            <person name="Glockner G."/>
        </authorList>
    </citation>
    <scope>NUCLEOTIDE SEQUENCE [LARGE SCALE GENOMIC DNA]</scope>
    <source>
        <strain evidence="2 3">Jena</strain>
    </source>
</reference>
<proteinExistence type="predicted"/>